<name>A0AAN9TV91_9HEMI</name>
<dbReference type="PANTHER" id="PTHR31854">
    <property type="entry name" value="TUBULIN POLYGLUTAMYLASE COMPLEX SUBUNIT 2"/>
    <property type="match status" value="1"/>
</dbReference>
<dbReference type="InterPro" id="IPR037883">
    <property type="entry name" value="Knr4/Smi1-like_sf"/>
</dbReference>
<keyword evidence="4" id="KW-1185">Reference proteome</keyword>
<organism evidence="3 4">
    <name type="scientific">Parthenolecanium corni</name>
    <dbReference type="NCBI Taxonomy" id="536013"/>
    <lineage>
        <taxon>Eukaryota</taxon>
        <taxon>Metazoa</taxon>
        <taxon>Ecdysozoa</taxon>
        <taxon>Arthropoda</taxon>
        <taxon>Hexapoda</taxon>
        <taxon>Insecta</taxon>
        <taxon>Pterygota</taxon>
        <taxon>Neoptera</taxon>
        <taxon>Paraneoptera</taxon>
        <taxon>Hemiptera</taxon>
        <taxon>Sternorrhyncha</taxon>
        <taxon>Coccoidea</taxon>
        <taxon>Coccidae</taxon>
        <taxon>Parthenolecanium</taxon>
    </lineage>
</organism>
<sequence>MHKTTNFSSDEETFFDVITLGLARKLRNMDEIVALNIEKRPPCSRLTVAAWEQNNGASLPPDLKEFYASTDGFEMSWKYQHCNQKENKESENLTVGGEIKISALANVKPLHFVHKQKIKPQSGVNRSKVNLKPKSNLNFCENTWNQNNFKMSFVLSSHENVGTICLVYHNDKEQSHQTASHTHSASLSSMWLLDMGNDWHFLAKDFSSYFRMMLIHAGLQNWQLNFTSQGLTTSCKRTASMVLPHLFHEDNTDEASKLEMTPNVINSNIFKLSQTNSNKSSKSTAVKNKHSSHHRVKKN</sequence>
<feature type="domain" description="Knr4/Smi1-like" evidence="2">
    <location>
        <begin position="42"/>
        <end position="212"/>
    </location>
</feature>
<evidence type="ECO:0000313" key="3">
    <source>
        <dbReference type="EMBL" id="KAK7586118.1"/>
    </source>
</evidence>
<dbReference type="EMBL" id="JBBCAQ010000027">
    <property type="protein sequence ID" value="KAK7586118.1"/>
    <property type="molecule type" value="Genomic_DNA"/>
</dbReference>
<protein>
    <recommendedName>
        <fullName evidence="2">Knr4/Smi1-like domain-containing protein</fullName>
    </recommendedName>
</protein>
<gene>
    <name evidence="3" type="ORF">V9T40_003994</name>
</gene>
<evidence type="ECO:0000256" key="1">
    <source>
        <dbReference type="SAM" id="MobiDB-lite"/>
    </source>
</evidence>
<dbReference type="SMART" id="SM00860">
    <property type="entry name" value="SMI1_KNR4"/>
    <property type="match status" value="1"/>
</dbReference>
<dbReference type="Proteomes" id="UP001367676">
    <property type="component" value="Unassembled WGS sequence"/>
</dbReference>
<comment type="caution">
    <text evidence="3">The sequence shown here is derived from an EMBL/GenBank/DDBJ whole genome shotgun (WGS) entry which is preliminary data.</text>
</comment>
<accession>A0AAN9TV91</accession>
<feature type="compositionally biased region" description="Basic residues" evidence="1">
    <location>
        <begin position="287"/>
        <end position="299"/>
    </location>
</feature>
<proteinExistence type="predicted"/>
<feature type="region of interest" description="Disordered" evidence="1">
    <location>
        <begin position="275"/>
        <end position="299"/>
    </location>
</feature>
<evidence type="ECO:0000259" key="2">
    <source>
        <dbReference type="SMART" id="SM00860"/>
    </source>
</evidence>
<dbReference type="InterPro" id="IPR018958">
    <property type="entry name" value="Knr4/Smi1-like_dom"/>
</dbReference>
<feature type="compositionally biased region" description="Low complexity" evidence="1">
    <location>
        <begin position="275"/>
        <end position="286"/>
    </location>
</feature>
<dbReference type="AlphaFoldDB" id="A0AAN9TV91"/>
<dbReference type="PANTHER" id="PTHR31854:SF2">
    <property type="entry name" value="TUBULIN POLYGLUTAMYLASE COMPLEX SUBUNIT 2"/>
    <property type="match status" value="1"/>
</dbReference>
<evidence type="ECO:0000313" key="4">
    <source>
        <dbReference type="Proteomes" id="UP001367676"/>
    </source>
</evidence>
<reference evidence="3 4" key="1">
    <citation type="submission" date="2024-03" db="EMBL/GenBank/DDBJ databases">
        <title>Adaptation during the transition from Ophiocordyceps entomopathogen to insect associate is accompanied by gene loss and intensified selection.</title>
        <authorList>
            <person name="Ward C.M."/>
            <person name="Onetto C.A."/>
            <person name="Borneman A.R."/>
        </authorList>
    </citation>
    <scope>NUCLEOTIDE SEQUENCE [LARGE SCALE GENOMIC DNA]</scope>
    <source>
        <strain evidence="3">AWRI1</strain>
        <tissue evidence="3">Single Adult Female</tissue>
    </source>
</reference>
<dbReference type="InterPro" id="IPR039231">
    <property type="entry name" value="TPGS2"/>
</dbReference>
<dbReference type="SUPFAM" id="SSF160631">
    <property type="entry name" value="SMI1/KNR4-like"/>
    <property type="match status" value="1"/>
</dbReference>